<evidence type="ECO:0000256" key="1">
    <source>
        <dbReference type="SAM" id="MobiDB-lite"/>
    </source>
</evidence>
<dbReference type="GeneID" id="118431566"/>
<sequence>MLVAKPCVPCSARCDVLGCDPDCDADETYVHQVFLTGLDLSPVQDTNTSVQVVQDSNTSVQAVQDSNTTVQAAQNTNTSIQAVYYLTVRAVAGSCRAAIASSNGIYIDVTSPVIENLFHVDLPWSRDEPTRYQGDNSSIAVYWEGYDKESEVVECQWAIGTIPGETDIQNFTSVGPDQNLVYNDELEGKLSNKGTYYVTVRLVNGAGLVSERTTSGVTVLLDPPDTSSSNITTHCEQAVEKSATLRDIDVDLCGDQDKIDIAWARVEDDSIDNYEFSVGTSEDSSSDVIPQTQVGYNESGWVQVNKGEMSFGRSKVNISDLRSRADEPTAKTHRTFHVEPGR</sequence>
<protein>
    <submittedName>
        <fullName evidence="3">Uncharacterized protein LOC118431566</fullName>
    </submittedName>
</protein>
<evidence type="ECO:0000313" key="2">
    <source>
        <dbReference type="Proteomes" id="UP000001554"/>
    </source>
</evidence>
<accession>A0A9J7ND78</accession>
<dbReference type="OMA" id="NITTHCE"/>
<dbReference type="PANTHER" id="PTHR16897:SF2">
    <property type="entry name" value="OS03G0226600 PROTEIN"/>
    <property type="match status" value="1"/>
</dbReference>
<name>A0A9J7ND78_BRAFL</name>
<feature type="compositionally biased region" description="Basic and acidic residues" evidence="1">
    <location>
        <begin position="321"/>
        <end position="342"/>
    </location>
</feature>
<dbReference type="RefSeq" id="XP_035698701.1">
    <property type="nucleotide sequence ID" value="XM_035842808.1"/>
</dbReference>
<evidence type="ECO:0000313" key="3">
    <source>
        <dbReference type="RefSeq" id="XP_035698701.1"/>
    </source>
</evidence>
<keyword evidence="2" id="KW-1185">Reference proteome</keyword>
<dbReference type="Proteomes" id="UP000001554">
    <property type="component" value="Chromosome 15"/>
</dbReference>
<dbReference type="KEGG" id="bfo:118431566"/>
<dbReference type="PANTHER" id="PTHR16897">
    <property type="entry name" value="OS10G0105400 PROTEIN"/>
    <property type="match status" value="1"/>
</dbReference>
<reference evidence="3" key="2">
    <citation type="submission" date="2025-08" db="UniProtKB">
        <authorList>
            <consortium name="RefSeq"/>
        </authorList>
    </citation>
    <scope>IDENTIFICATION</scope>
    <source>
        <strain evidence="3">S238N-H82</strain>
        <tissue evidence="3">Testes</tissue>
    </source>
</reference>
<gene>
    <name evidence="3" type="primary">LOC118431566</name>
</gene>
<proteinExistence type="predicted"/>
<reference evidence="2" key="1">
    <citation type="journal article" date="2020" name="Nat. Ecol. Evol.">
        <title>Deeply conserved synteny resolves early events in vertebrate evolution.</title>
        <authorList>
            <person name="Simakov O."/>
            <person name="Marletaz F."/>
            <person name="Yue J.X."/>
            <person name="O'Connell B."/>
            <person name="Jenkins J."/>
            <person name="Brandt A."/>
            <person name="Calef R."/>
            <person name="Tung C.H."/>
            <person name="Huang T.K."/>
            <person name="Schmutz J."/>
            <person name="Satoh N."/>
            <person name="Yu J.K."/>
            <person name="Putnam N.H."/>
            <person name="Green R.E."/>
            <person name="Rokhsar D.S."/>
        </authorList>
    </citation>
    <scope>NUCLEOTIDE SEQUENCE [LARGE SCALE GENOMIC DNA]</scope>
    <source>
        <strain evidence="2">S238N-H82</strain>
    </source>
</reference>
<dbReference type="OrthoDB" id="6142815at2759"/>
<dbReference type="AlphaFoldDB" id="A0A9J7ND78"/>
<organism evidence="2 3">
    <name type="scientific">Branchiostoma floridae</name>
    <name type="common">Florida lancelet</name>
    <name type="synonym">Amphioxus</name>
    <dbReference type="NCBI Taxonomy" id="7739"/>
    <lineage>
        <taxon>Eukaryota</taxon>
        <taxon>Metazoa</taxon>
        <taxon>Chordata</taxon>
        <taxon>Cephalochordata</taxon>
        <taxon>Leptocardii</taxon>
        <taxon>Amphioxiformes</taxon>
        <taxon>Branchiostomatidae</taxon>
        <taxon>Branchiostoma</taxon>
    </lineage>
</organism>
<feature type="region of interest" description="Disordered" evidence="1">
    <location>
        <begin position="320"/>
        <end position="342"/>
    </location>
</feature>